<evidence type="ECO:0000313" key="2">
    <source>
        <dbReference type="EMBL" id="MBW0589261.1"/>
    </source>
</evidence>
<evidence type="ECO:0000256" key="1">
    <source>
        <dbReference type="SAM" id="MobiDB-lite"/>
    </source>
</evidence>
<feature type="compositionally biased region" description="Acidic residues" evidence="1">
    <location>
        <begin position="83"/>
        <end position="92"/>
    </location>
</feature>
<dbReference type="Proteomes" id="UP000765509">
    <property type="component" value="Unassembled WGS sequence"/>
</dbReference>
<sequence>MEWGKDTKITRKFSKKNELKWSELNFLPYWDPVANMELGVLHNWYESALQHHVFYQCVFDSAILQHKWSKSDVSESESKSDEEMVDESLSEDNEGFLNQSYLSEEIIKKIRKCLRDVVAPKGISHLQVGLCTAQNWKLKANE</sequence>
<dbReference type="AlphaFoldDB" id="A0A9Q3KZ65"/>
<organism evidence="2 3">
    <name type="scientific">Austropuccinia psidii MF-1</name>
    <dbReference type="NCBI Taxonomy" id="1389203"/>
    <lineage>
        <taxon>Eukaryota</taxon>
        <taxon>Fungi</taxon>
        <taxon>Dikarya</taxon>
        <taxon>Basidiomycota</taxon>
        <taxon>Pucciniomycotina</taxon>
        <taxon>Pucciniomycetes</taxon>
        <taxon>Pucciniales</taxon>
        <taxon>Sphaerophragmiaceae</taxon>
        <taxon>Austropuccinia</taxon>
    </lineage>
</organism>
<gene>
    <name evidence="2" type="ORF">O181_128976</name>
</gene>
<evidence type="ECO:0000313" key="3">
    <source>
        <dbReference type="Proteomes" id="UP000765509"/>
    </source>
</evidence>
<feature type="compositionally biased region" description="Basic and acidic residues" evidence="1">
    <location>
        <begin position="70"/>
        <end position="82"/>
    </location>
</feature>
<dbReference type="EMBL" id="AVOT02133536">
    <property type="protein sequence ID" value="MBW0589261.1"/>
    <property type="molecule type" value="Genomic_DNA"/>
</dbReference>
<dbReference type="OrthoDB" id="3039677at2759"/>
<keyword evidence="3" id="KW-1185">Reference proteome</keyword>
<protein>
    <submittedName>
        <fullName evidence="2">Uncharacterized protein</fullName>
    </submittedName>
</protein>
<feature type="region of interest" description="Disordered" evidence="1">
    <location>
        <begin position="70"/>
        <end position="92"/>
    </location>
</feature>
<name>A0A9Q3KZ65_9BASI</name>
<accession>A0A9Q3KZ65</accession>
<reference evidence="2" key="1">
    <citation type="submission" date="2021-03" db="EMBL/GenBank/DDBJ databases">
        <title>Draft genome sequence of rust myrtle Austropuccinia psidii MF-1, a brazilian biotype.</title>
        <authorList>
            <person name="Quecine M.C."/>
            <person name="Pachon D.M.R."/>
            <person name="Bonatelli M.L."/>
            <person name="Correr F.H."/>
            <person name="Franceschini L.M."/>
            <person name="Leite T.F."/>
            <person name="Margarido G.R.A."/>
            <person name="Almeida C.A."/>
            <person name="Ferrarezi J.A."/>
            <person name="Labate C.A."/>
        </authorList>
    </citation>
    <scope>NUCLEOTIDE SEQUENCE</scope>
    <source>
        <strain evidence="2">MF-1</strain>
    </source>
</reference>
<proteinExistence type="predicted"/>
<comment type="caution">
    <text evidence="2">The sequence shown here is derived from an EMBL/GenBank/DDBJ whole genome shotgun (WGS) entry which is preliminary data.</text>
</comment>